<organism evidence="1">
    <name type="scientific">Pseudomonas syringae CC1417</name>
    <dbReference type="NCBI Taxonomy" id="1357272"/>
    <lineage>
        <taxon>Bacteria</taxon>
        <taxon>Pseudomonadati</taxon>
        <taxon>Pseudomonadota</taxon>
        <taxon>Gammaproteobacteria</taxon>
        <taxon>Pseudomonadales</taxon>
        <taxon>Pseudomonadaceae</taxon>
        <taxon>Pseudomonas</taxon>
        <taxon>Pseudomonas syringae</taxon>
    </lineage>
</organism>
<dbReference type="AlphaFoldDB" id="A0AAU8LER8"/>
<gene>
    <name evidence="1" type="ORF">N011_21705</name>
</gene>
<accession>A0AAU8LER8</accession>
<dbReference type="RefSeq" id="WP_024694955.1">
    <property type="nucleotide sequence ID" value="NZ_CP159362.1"/>
</dbReference>
<proteinExistence type="predicted"/>
<sequence length="128" mass="14109">MSARINPFRLPALPHYLSGLVFADRATPQQPLPLYTLVGHYNAVLEWLSLDDCIDTGKSGGITTEGFNAFWMIALAGDVQEDIARNKAPDDARVNGRGQVADYLNASEAYGDWVSSTRYTPLRIDGDY</sequence>
<evidence type="ECO:0000313" key="1">
    <source>
        <dbReference type="EMBL" id="XCN67075.1"/>
    </source>
</evidence>
<reference evidence="1" key="2">
    <citation type="submission" date="2024-07" db="EMBL/GenBank/DDBJ databases">
        <title>A complete genome sequence for Pseudomonas syringae CC1417.</title>
        <authorList>
            <person name="Baltrus D.A."/>
        </authorList>
    </citation>
    <scope>NUCLEOTIDE SEQUENCE</scope>
    <source>
        <strain evidence="1">CC1417</strain>
    </source>
</reference>
<name>A0AAU8LER8_PSESX</name>
<reference evidence="1" key="1">
    <citation type="journal article" date="2014" name="Genome Announc.">
        <title>Draft Genome Sequences of a Phylogenetically Diverse Suite of Pseudomonas syringae Strains from Multiple Source Populations.</title>
        <authorList>
            <person name="Baltrus D.A."/>
            <person name="Yourstone S."/>
            <person name="Lind A."/>
            <person name="Guilbaud C."/>
            <person name="Sands D.C."/>
            <person name="Jones C.D."/>
            <person name="Morris C.E."/>
            <person name="Dangl J.L."/>
        </authorList>
    </citation>
    <scope>NUCLEOTIDE SEQUENCE</scope>
    <source>
        <strain evidence="1">CC1417</strain>
    </source>
</reference>
<dbReference type="EMBL" id="CP159362">
    <property type="protein sequence ID" value="XCN67075.1"/>
    <property type="molecule type" value="Genomic_DNA"/>
</dbReference>
<protein>
    <submittedName>
        <fullName evidence="1">Uncharacterized protein</fullName>
    </submittedName>
</protein>